<dbReference type="EMBL" id="PVTQ01000003">
    <property type="protein sequence ID" value="PRY91507.1"/>
    <property type="molecule type" value="Genomic_DNA"/>
</dbReference>
<protein>
    <submittedName>
        <fullName evidence="6">GT2 family glycosyltransferase</fullName>
    </submittedName>
</protein>
<evidence type="ECO:0000259" key="5">
    <source>
        <dbReference type="Pfam" id="PF00535"/>
    </source>
</evidence>
<comment type="similarity">
    <text evidence="1">Belongs to the glycosyltransferase 2 family.</text>
</comment>
<dbReference type="RefSeq" id="WP_245888465.1">
    <property type="nucleotide sequence ID" value="NZ_PVTQ01000003.1"/>
</dbReference>
<accession>A0A2T0WXV9</accession>
<reference evidence="6 7" key="1">
    <citation type="submission" date="2018-03" db="EMBL/GenBank/DDBJ databases">
        <title>Genomic Encyclopedia of Archaeal and Bacterial Type Strains, Phase II (KMG-II): from individual species to whole genera.</title>
        <authorList>
            <person name="Goeker M."/>
        </authorList>
    </citation>
    <scope>NUCLEOTIDE SEQUENCE [LARGE SCALE GENOMIC DNA]</scope>
    <source>
        <strain evidence="6 7">DSM 100212</strain>
    </source>
</reference>
<evidence type="ECO:0000313" key="7">
    <source>
        <dbReference type="Proteomes" id="UP000238392"/>
    </source>
</evidence>
<feature type="domain" description="Glycosyltransferase 2-like" evidence="5">
    <location>
        <begin position="27"/>
        <end position="160"/>
    </location>
</feature>
<keyword evidence="2" id="KW-0328">Glycosyltransferase</keyword>
<dbReference type="Proteomes" id="UP000238392">
    <property type="component" value="Unassembled WGS sequence"/>
</dbReference>
<dbReference type="SUPFAM" id="SSF53448">
    <property type="entry name" value="Nucleotide-diphospho-sugar transferases"/>
    <property type="match status" value="1"/>
</dbReference>
<dbReference type="InterPro" id="IPR001173">
    <property type="entry name" value="Glyco_trans_2-like"/>
</dbReference>
<comment type="caution">
    <text evidence="6">The sequence shown here is derived from an EMBL/GenBank/DDBJ whole genome shotgun (WGS) entry which is preliminary data.</text>
</comment>
<feature type="transmembrane region" description="Helical" evidence="4">
    <location>
        <begin position="284"/>
        <end position="303"/>
    </location>
</feature>
<name>A0A2T0WXV9_9RHOB</name>
<dbReference type="Gene3D" id="3.90.550.10">
    <property type="entry name" value="Spore Coat Polysaccharide Biosynthesis Protein SpsA, Chain A"/>
    <property type="match status" value="1"/>
</dbReference>
<dbReference type="GO" id="GO:0016757">
    <property type="term" value="F:glycosyltransferase activity"/>
    <property type="evidence" value="ECO:0007669"/>
    <property type="project" value="UniProtKB-KW"/>
</dbReference>
<sequence length="345" mass="39118">MEMTFCKDTAQPVTLPGRGRNGTLVAVVVTYNRLPMLKQTVERILAEPPSALHRLVVVDNASSEDTVAWLAAQTDSRLDVVRLPSNCGGAGGFAAGLRHAMDHHNPDWLVVMDDDARPASGVLSRFAEMDTGKWDALAAAVYYPSGGICEMNRPSRNPFWRPRVFVSTLLGVFRGRARQCYHLPDSAFSASKPVEIDLTSFVGLFLSRHLINAVGYPDANLFLYGDDVLYTLRARKKGMRIAMDNRLKFEHDCSTFQHEGQRVFRPIWKVYYLYRNGLMMYRRAAGPVFFWMLLMVLAPKWYLSGRRYGSDRKRYLRVMWRAVRDGARGDTMLTHPEVQALAQHP</sequence>
<dbReference type="AlphaFoldDB" id="A0A2T0WXV9"/>
<evidence type="ECO:0000256" key="3">
    <source>
        <dbReference type="ARBA" id="ARBA00022679"/>
    </source>
</evidence>
<keyword evidence="4" id="KW-1133">Transmembrane helix</keyword>
<dbReference type="Pfam" id="PF00535">
    <property type="entry name" value="Glycos_transf_2"/>
    <property type="match status" value="1"/>
</dbReference>
<evidence type="ECO:0000256" key="1">
    <source>
        <dbReference type="ARBA" id="ARBA00006739"/>
    </source>
</evidence>
<dbReference type="PANTHER" id="PTHR43179:SF12">
    <property type="entry name" value="GALACTOFURANOSYLTRANSFERASE GLFT2"/>
    <property type="match status" value="1"/>
</dbReference>
<dbReference type="InterPro" id="IPR029044">
    <property type="entry name" value="Nucleotide-diphossugar_trans"/>
</dbReference>
<proteinExistence type="inferred from homology"/>
<dbReference type="PANTHER" id="PTHR43179">
    <property type="entry name" value="RHAMNOSYLTRANSFERASE WBBL"/>
    <property type="match status" value="1"/>
</dbReference>
<organism evidence="6 7">
    <name type="scientific">Donghicola tyrosinivorans</name>
    <dbReference type="NCBI Taxonomy" id="1652492"/>
    <lineage>
        <taxon>Bacteria</taxon>
        <taxon>Pseudomonadati</taxon>
        <taxon>Pseudomonadota</taxon>
        <taxon>Alphaproteobacteria</taxon>
        <taxon>Rhodobacterales</taxon>
        <taxon>Roseobacteraceae</taxon>
        <taxon>Donghicola</taxon>
    </lineage>
</organism>
<evidence type="ECO:0000256" key="2">
    <source>
        <dbReference type="ARBA" id="ARBA00022676"/>
    </source>
</evidence>
<evidence type="ECO:0000256" key="4">
    <source>
        <dbReference type="SAM" id="Phobius"/>
    </source>
</evidence>
<keyword evidence="7" id="KW-1185">Reference proteome</keyword>
<evidence type="ECO:0000313" key="6">
    <source>
        <dbReference type="EMBL" id="PRY91507.1"/>
    </source>
</evidence>
<keyword evidence="4" id="KW-0812">Transmembrane</keyword>
<gene>
    <name evidence="6" type="ORF">CLV74_10391</name>
</gene>
<keyword evidence="3 6" id="KW-0808">Transferase</keyword>
<keyword evidence="4" id="KW-0472">Membrane</keyword>